<dbReference type="GO" id="GO:0004222">
    <property type="term" value="F:metalloendopeptidase activity"/>
    <property type="evidence" value="ECO:0007669"/>
    <property type="project" value="InterPro"/>
</dbReference>
<feature type="binding site" evidence="8">
    <location>
        <position position="115"/>
    </location>
    <ligand>
        <name>Zn(2+)</name>
        <dbReference type="ChEBI" id="CHEBI:29105"/>
        <note>catalytic</note>
    </ligand>
</feature>
<feature type="binding site" evidence="8">
    <location>
        <position position="111"/>
    </location>
    <ligand>
        <name>Zn(2+)</name>
        <dbReference type="ChEBI" id="CHEBI:29105"/>
        <note>catalytic</note>
    </ligand>
</feature>
<protein>
    <recommendedName>
        <fullName evidence="8">Endoribonuclease YbeY</fullName>
        <ecNumber evidence="8">3.1.-.-</ecNumber>
    </recommendedName>
</protein>
<accession>A0A2S6HGV9</accession>
<gene>
    <name evidence="8" type="primary">ybeY</name>
    <name evidence="9" type="ORF">B0F87_103309</name>
</gene>
<dbReference type="InterPro" id="IPR002036">
    <property type="entry name" value="YbeY"/>
</dbReference>
<sequence length="153" mass="17467">MNQIEIQAVFESAGQPDQQQIQLWVDTALDDYEQDTEIVVRIVDEQESAELNEQYRHKSGPTNILSFPVDLPEGIELDLLGDLVICAPVLEKEALEQDKLLAHHWAHIIVHGVLHLLGYDHIDDDEAELMENKEIAILNKLHINNPYTEVNDK</sequence>
<comment type="cofactor">
    <cofactor evidence="8">
        <name>Zn(2+)</name>
        <dbReference type="ChEBI" id="CHEBI:29105"/>
    </cofactor>
    <text evidence="8">Binds 1 zinc ion.</text>
</comment>
<organism evidence="9 10">
    <name type="scientific">Methylobacter tundripaludum</name>
    <dbReference type="NCBI Taxonomy" id="173365"/>
    <lineage>
        <taxon>Bacteria</taxon>
        <taxon>Pseudomonadati</taxon>
        <taxon>Pseudomonadota</taxon>
        <taxon>Gammaproteobacteria</taxon>
        <taxon>Methylococcales</taxon>
        <taxon>Methylococcaceae</taxon>
        <taxon>Methylobacter</taxon>
    </lineage>
</organism>
<evidence type="ECO:0000256" key="3">
    <source>
        <dbReference type="ARBA" id="ARBA00022722"/>
    </source>
</evidence>
<feature type="binding site" evidence="8">
    <location>
        <position position="121"/>
    </location>
    <ligand>
        <name>Zn(2+)</name>
        <dbReference type="ChEBI" id="CHEBI:29105"/>
        <note>catalytic</note>
    </ligand>
</feature>
<dbReference type="PROSITE" id="PS01306">
    <property type="entry name" value="UPF0054"/>
    <property type="match status" value="1"/>
</dbReference>
<dbReference type="PANTHER" id="PTHR46986:SF1">
    <property type="entry name" value="ENDORIBONUCLEASE YBEY, CHLOROPLASTIC"/>
    <property type="match status" value="1"/>
</dbReference>
<evidence type="ECO:0000256" key="2">
    <source>
        <dbReference type="ARBA" id="ARBA00022517"/>
    </source>
</evidence>
<comment type="caution">
    <text evidence="9">The sequence shown here is derived from an EMBL/GenBank/DDBJ whole genome shotgun (WGS) entry which is preliminary data.</text>
</comment>
<dbReference type="GO" id="GO:0004521">
    <property type="term" value="F:RNA endonuclease activity"/>
    <property type="evidence" value="ECO:0007669"/>
    <property type="project" value="UniProtKB-UniRule"/>
</dbReference>
<comment type="function">
    <text evidence="8">Single strand-specific metallo-endoribonuclease involved in late-stage 70S ribosome quality control and in maturation of the 3' terminus of the 16S rRNA.</text>
</comment>
<dbReference type="InterPro" id="IPR020549">
    <property type="entry name" value="YbeY_CS"/>
</dbReference>
<dbReference type="AlphaFoldDB" id="A0A2S6HGV9"/>
<keyword evidence="8" id="KW-0963">Cytoplasm</keyword>
<evidence type="ECO:0000256" key="1">
    <source>
        <dbReference type="ARBA" id="ARBA00010875"/>
    </source>
</evidence>
<comment type="similarity">
    <text evidence="1 8">Belongs to the endoribonuclease YbeY family.</text>
</comment>
<evidence type="ECO:0000256" key="6">
    <source>
        <dbReference type="ARBA" id="ARBA00022801"/>
    </source>
</evidence>
<keyword evidence="2 8" id="KW-0690">Ribosome biogenesis</keyword>
<keyword evidence="7 8" id="KW-0862">Zinc</keyword>
<evidence type="ECO:0000313" key="10">
    <source>
        <dbReference type="Proteomes" id="UP000240010"/>
    </source>
</evidence>
<dbReference type="SUPFAM" id="SSF55486">
    <property type="entry name" value="Metalloproteases ('zincins'), catalytic domain"/>
    <property type="match status" value="1"/>
</dbReference>
<keyword evidence="6 8" id="KW-0378">Hydrolase</keyword>
<proteinExistence type="inferred from homology"/>
<keyword evidence="8" id="KW-0698">rRNA processing</keyword>
<dbReference type="InterPro" id="IPR023091">
    <property type="entry name" value="MetalPrtase_cat_dom_sf_prd"/>
</dbReference>
<dbReference type="PANTHER" id="PTHR46986">
    <property type="entry name" value="ENDORIBONUCLEASE YBEY, CHLOROPLASTIC"/>
    <property type="match status" value="1"/>
</dbReference>
<evidence type="ECO:0000256" key="4">
    <source>
        <dbReference type="ARBA" id="ARBA00022723"/>
    </source>
</evidence>
<keyword evidence="4 8" id="KW-0479">Metal-binding</keyword>
<evidence type="ECO:0000313" key="9">
    <source>
        <dbReference type="EMBL" id="PPK76702.1"/>
    </source>
</evidence>
<dbReference type="HAMAP" id="MF_00009">
    <property type="entry name" value="Endoribonucl_YbeY"/>
    <property type="match status" value="1"/>
</dbReference>
<dbReference type="NCBIfam" id="TIGR00043">
    <property type="entry name" value="rRNA maturation RNase YbeY"/>
    <property type="match status" value="1"/>
</dbReference>
<comment type="subcellular location">
    <subcellularLocation>
        <location evidence="8">Cytoplasm</location>
    </subcellularLocation>
</comment>
<name>A0A2S6HGV9_9GAMM</name>
<evidence type="ECO:0000256" key="7">
    <source>
        <dbReference type="ARBA" id="ARBA00022833"/>
    </source>
</evidence>
<dbReference type="RefSeq" id="WP_027150591.1">
    <property type="nucleotide sequence ID" value="NZ_PTIZ01000003.1"/>
</dbReference>
<evidence type="ECO:0000256" key="8">
    <source>
        <dbReference type="HAMAP-Rule" id="MF_00009"/>
    </source>
</evidence>
<dbReference type="GO" id="GO:0005737">
    <property type="term" value="C:cytoplasm"/>
    <property type="evidence" value="ECO:0007669"/>
    <property type="project" value="UniProtKB-SubCell"/>
</dbReference>
<dbReference type="Proteomes" id="UP000240010">
    <property type="component" value="Unassembled WGS sequence"/>
</dbReference>
<reference evidence="9 10" key="1">
    <citation type="submission" date="2018-02" db="EMBL/GenBank/DDBJ databases">
        <title>Subsurface microbial communities from deep shales in Ohio and West Virginia, USA.</title>
        <authorList>
            <person name="Wrighton K."/>
        </authorList>
    </citation>
    <scope>NUCLEOTIDE SEQUENCE [LARGE SCALE GENOMIC DNA]</scope>
    <source>
        <strain evidence="9 10">OWC-DMM</strain>
    </source>
</reference>
<dbReference type="EC" id="3.1.-.-" evidence="8"/>
<dbReference type="GO" id="GO:0008270">
    <property type="term" value="F:zinc ion binding"/>
    <property type="evidence" value="ECO:0007669"/>
    <property type="project" value="UniProtKB-UniRule"/>
</dbReference>
<evidence type="ECO:0000256" key="5">
    <source>
        <dbReference type="ARBA" id="ARBA00022759"/>
    </source>
</evidence>
<dbReference type="Pfam" id="PF02130">
    <property type="entry name" value="YbeY"/>
    <property type="match status" value="1"/>
</dbReference>
<dbReference type="GO" id="GO:0006364">
    <property type="term" value="P:rRNA processing"/>
    <property type="evidence" value="ECO:0007669"/>
    <property type="project" value="UniProtKB-UniRule"/>
</dbReference>
<keyword evidence="5 8" id="KW-0255">Endonuclease</keyword>
<dbReference type="Gene3D" id="3.40.390.30">
    <property type="entry name" value="Metalloproteases ('zincins'), catalytic domain"/>
    <property type="match status" value="1"/>
</dbReference>
<dbReference type="EMBL" id="PTIZ01000003">
    <property type="protein sequence ID" value="PPK76702.1"/>
    <property type="molecule type" value="Genomic_DNA"/>
</dbReference>
<keyword evidence="3 8" id="KW-0540">Nuclease</keyword>